<feature type="chain" id="PRO_5010862669" evidence="1">
    <location>
        <begin position="28"/>
        <end position="250"/>
    </location>
</feature>
<keyword evidence="3" id="KW-1185">Reference proteome</keyword>
<evidence type="ECO:0000313" key="3">
    <source>
        <dbReference type="Proteomes" id="UP000242146"/>
    </source>
</evidence>
<dbReference type="AlphaFoldDB" id="A0A1X2GHC3"/>
<dbReference type="Proteomes" id="UP000242146">
    <property type="component" value="Unassembled WGS sequence"/>
</dbReference>
<gene>
    <name evidence="2" type="ORF">DM01DRAFT_1374481</name>
</gene>
<proteinExistence type="predicted"/>
<dbReference type="EMBL" id="MCGT01000015">
    <property type="protein sequence ID" value="ORX53667.1"/>
    <property type="molecule type" value="Genomic_DNA"/>
</dbReference>
<name>A0A1X2GHC3_9FUNG</name>
<evidence type="ECO:0000313" key="2">
    <source>
        <dbReference type="EMBL" id="ORX53667.1"/>
    </source>
</evidence>
<comment type="caution">
    <text evidence="2">The sequence shown here is derived from an EMBL/GenBank/DDBJ whole genome shotgun (WGS) entry which is preliminary data.</text>
</comment>
<keyword evidence="1" id="KW-0732">Signal</keyword>
<feature type="signal peptide" evidence="1">
    <location>
        <begin position="1"/>
        <end position="27"/>
    </location>
</feature>
<reference evidence="2 3" key="1">
    <citation type="submission" date="2016-07" db="EMBL/GenBank/DDBJ databases">
        <title>Pervasive Adenine N6-methylation of Active Genes in Fungi.</title>
        <authorList>
            <consortium name="DOE Joint Genome Institute"/>
            <person name="Mondo S.J."/>
            <person name="Dannebaum R.O."/>
            <person name="Kuo R.C."/>
            <person name="Labutti K."/>
            <person name="Haridas S."/>
            <person name="Kuo A."/>
            <person name="Salamov A."/>
            <person name="Ahrendt S.R."/>
            <person name="Lipzen A."/>
            <person name="Sullivan W."/>
            <person name="Andreopoulos W.B."/>
            <person name="Clum A."/>
            <person name="Lindquist E."/>
            <person name="Daum C."/>
            <person name="Ramamoorthy G.K."/>
            <person name="Gryganskyi A."/>
            <person name="Culley D."/>
            <person name="Magnuson J.K."/>
            <person name="James T.Y."/>
            <person name="O'Malley M.A."/>
            <person name="Stajich J.E."/>
            <person name="Spatafora J.W."/>
            <person name="Visel A."/>
            <person name="Grigoriev I.V."/>
        </authorList>
    </citation>
    <scope>NUCLEOTIDE SEQUENCE [LARGE SCALE GENOMIC DNA]</scope>
    <source>
        <strain evidence="2 3">NRRL 3301</strain>
    </source>
</reference>
<evidence type="ECO:0000256" key="1">
    <source>
        <dbReference type="SAM" id="SignalP"/>
    </source>
</evidence>
<organism evidence="2 3">
    <name type="scientific">Hesseltinella vesiculosa</name>
    <dbReference type="NCBI Taxonomy" id="101127"/>
    <lineage>
        <taxon>Eukaryota</taxon>
        <taxon>Fungi</taxon>
        <taxon>Fungi incertae sedis</taxon>
        <taxon>Mucoromycota</taxon>
        <taxon>Mucoromycotina</taxon>
        <taxon>Mucoromycetes</taxon>
        <taxon>Mucorales</taxon>
        <taxon>Cunninghamellaceae</taxon>
        <taxon>Hesseltinella</taxon>
    </lineage>
</organism>
<protein>
    <submittedName>
        <fullName evidence="2">Uncharacterized protein</fullName>
    </submittedName>
</protein>
<accession>A0A1X2GHC3</accession>
<sequence>MVSIQISATVFTSLLFSCASVPHGCEGFLYGTTLKKEASESPVVHCHTITKFMPLSDPPSTLAIGQSYEKYLAANESEAASIIGYFTSRSTNLPDLTEHDKRTVNNLKRHSCLAIHFTVTINRMSFSASLTGIHRSMPAAFPASSQVPNVYSCIFRKSTGPFERLVADVVLSAQPPLVLQANQIDIPITVHSCVELSSLYTELGLDVSLFHDEHKRLASIHNGFAERLILLELAYQAIAQQIEDLSLITP</sequence>